<dbReference type="AlphaFoldDB" id="F2NEX8"/>
<accession>F2NEX8</accession>
<reference evidence="2" key="2">
    <citation type="submission" date="2011-03" db="EMBL/GenBank/DDBJ databases">
        <title>The complete genome of Desulfobacca acetoxidans DSM 11109.</title>
        <authorList>
            <consortium name="US DOE Joint Genome Institute (JGI-PGF)"/>
            <person name="Lucas S."/>
            <person name="Copeland A."/>
            <person name="Lapidus A."/>
            <person name="Bruce D."/>
            <person name="Goodwin L."/>
            <person name="Pitluck S."/>
            <person name="Peters L."/>
            <person name="Kyrpides N."/>
            <person name="Mavromatis K."/>
            <person name="Ivanova N."/>
            <person name="Ovchinnikova G."/>
            <person name="Teshima H."/>
            <person name="Detter J.C."/>
            <person name="Han C."/>
            <person name="Land M."/>
            <person name="Hauser L."/>
            <person name="Markowitz V."/>
            <person name="Cheng J.-F."/>
            <person name="Hugenholtz P."/>
            <person name="Woyke T."/>
            <person name="Wu D."/>
            <person name="Spring S."/>
            <person name="Schueler E."/>
            <person name="Brambilla E."/>
            <person name="Klenk H.-P."/>
            <person name="Eisen J.A."/>
        </authorList>
    </citation>
    <scope>NUCLEOTIDE SEQUENCE [LARGE SCALE GENOMIC DNA]</scope>
    <source>
        <strain evidence="2">ATCC 700848 / DSM 11109 / ASRB2</strain>
    </source>
</reference>
<reference evidence="1 2" key="1">
    <citation type="journal article" date="2011" name="Stand. Genomic Sci.">
        <title>Complete genome sequence of the acetate-degrading sulfate reducer Desulfobacca acetoxidans type strain (ASRB2).</title>
        <authorList>
            <person name="Goker M."/>
            <person name="Teshima H."/>
            <person name="Lapidus A."/>
            <person name="Nolan M."/>
            <person name="Lucas S."/>
            <person name="Hammon N."/>
            <person name="Deshpande S."/>
            <person name="Cheng J.F."/>
            <person name="Tapia R."/>
            <person name="Han C."/>
            <person name="Goodwin L."/>
            <person name="Pitluck S."/>
            <person name="Huntemann M."/>
            <person name="Liolios K."/>
            <person name="Ivanova N."/>
            <person name="Pagani I."/>
            <person name="Mavromatis K."/>
            <person name="Ovchinikova G."/>
            <person name="Pati A."/>
            <person name="Chen A."/>
            <person name="Palaniappan K."/>
            <person name="Land M."/>
            <person name="Hauser L."/>
            <person name="Brambilla E.M."/>
            <person name="Rohde M."/>
            <person name="Spring S."/>
            <person name="Detter J.C."/>
            <person name="Woyke T."/>
            <person name="Bristow J."/>
            <person name="Eisen J.A."/>
            <person name="Markowitz V."/>
            <person name="Hugenholtz P."/>
            <person name="Kyrpides N.C."/>
            <person name="Klenk H.P."/>
        </authorList>
    </citation>
    <scope>NUCLEOTIDE SEQUENCE [LARGE SCALE GENOMIC DNA]</scope>
    <source>
        <strain evidence="2">ATCC 700848 / DSM 11109 / ASRB2</strain>
    </source>
</reference>
<dbReference type="KEGG" id="dao:Desac_0431"/>
<name>F2NEX8_DESAR</name>
<evidence type="ECO:0000313" key="1">
    <source>
        <dbReference type="EMBL" id="AEB08318.1"/>
    </source>
</evidence>
<dbReference type="HOGENOM" id="CLU_2272816_0_0_7"/>
<dbReference type="Proteomes" id="UP000000483">
    <property type="component" value="Chromosome"/>
</dbReference>
<dbReference type="EMBL" id="CP002629">
    <property type="protein sequence ID" value="AEB08318.1"/>
    <property type="molecule type" value="Genomic_DNA"/>
</dbReference>
<proteinExistence type="predicted"/>
<evidence type="ECO:0000313" key="2">
    <source>
        <dbReference type="Proteomes" id="UP000000483"/>
    </source>
</evidence>
<gene>
    <name evidence="1" type="ordered locus">Desac_0431</name>
</gene>
<organism evidence="1 2">
    <name type="scientific">Desulfobacca acetoxidans (strain ATCC 700848 / DSM 11109 / ASRB2)</name>
    <dbReference type="NCBI Taxonomy" id="880072"/>
    <lineage>
        <taxon>Bacteria</taxon>
        <taxon>Pseudomonadati</taxon>
        <taxon>Thermodesulfobacteriota</taxon>
        <taxon>Desulfobaccia</taxon>
        <taxon>Desulfobaccales</taxon>
        <taxon>Desulfobaccaceae</taxon>
        <taxon>Desulfobacca</taxon>
    </lineage>
</organism>
<protein>
    <submittedName>
        <fullName evidence="1">Uncharacterized protein</fullName>
    </submittedName>
</protein>
<sequence length="102" mass="11740">MYSGHYPSFLDLFSQITDVVTLQLFGTNTSAHVLKNTTKYERIIGGIGLLACASAYRLESLHHRNTSVAWVEYKIRPYRWVCRCCSAVGWAPPTMFLIYYLR</sequence>
<keyword evidence="2" id="KW-1185">Reference proteome</keyword>